<name>A0A0H2RX45_9AGAM</name>
<feature type="compositionally biased region" description="Low complexity" evidence="1">
    <location>
        <begin position="22"/>
        <end position="43"/>
    </location>
</feature>
<protein>
    <submittedName>
        <fullName evidence="2">Uncharacterized protein</fullName>
    </submittedName>
</protein>
<feature type="compositionally biased region" description="Low complexity" evidence="1">
    <location>
        <begin position="54"/>
        <end position="66"/>
    </location>
</feature>
<dbReference type="EMBL" id="KQ086057">
    <property type="protein sequence ID" value="KLO09386.1"/>
    <property type="molecule type" value="Genomic_DNA"/>
</dbReference>
<reference evidence="2 3" key="1">
    <citation type="submission" date="2015-04" db="EMBL/GenBank/DDBJ databases">
        <title>Complete genome sequence of Schizopora paradoxa KUC8140, a cosmopolitan wood degrader in East Asia.</title>
        <authorList>
            <consortium name="DOE Joint Genome Institute"/>
            <person name="Min B."/>
            <person name="Park H."/>
            <person name="Jang Y."/>
            <person name="Kim J.-J."/>
            <person name="Kim K.H."/>
            <person name="Pangilinan J."/>
            <person name="Lipzen A."/>
            <person name="Riley R."/>
            <person name="Grigoriev I.V."/>
            <person name="Spatafora J.W."/>
            <person name="Choi I.-G."/>
        </authorList>
    </citation>
    <scope>NUCLEOTIDE SEQUENCE [LARGE SCALE GENOMIC DNA]</scope>
    <source>
        <strain evidence="2 3">KUC8140</strain>
    </source>
</reference>
<feature type="region of interest" description="Disordered" evidence="1">
    <location>
        <begin position="1"/>
        <end position="68"/>
    </location>
</feature>
<sequence>MNGQRTSGCERTSSSPHFQSHRSPAASSFDSRSGSSFYDSSYSTHKPPSRFPLESMSRSSETSSNEIAFNQRGPGRVLDNFFIWASAPLERGLERLVHHAKYGGYAKAEKNMSTFDVDDLAYERVGKDACDLLLDYAGSRDPATQFMAFEAIVRRLVLLPSIRNLFRGISIRRYGVPIEVITHAWKRHQVDYSDAWLHLYDLVALGLSDRGEEIFGVPPERAWDRKVDFQSFEWTLSRCRGMQEVSLAVEFMAWAWNGQGLCAYIKRAGFSDAVLFNCAVALEMRYEVLLESEQLGYHLNGYFLPFAKHFLSEMWSSIRTLESDKLEIFLEDGSQMDVWIKIMNIYWKSKICTERGIIFKLQPGLADTWTKECFKQLQDPKYARLRARLSRLEEGTELNEPSSTLDSEVTRVAVLSVHSDSSSANSVTFGRRLRDNFVVHRGPTSKRNDHYAKAHAGKQVHSHSPLKKRKYLI</sequence>
<evidence type="ECO:0000313" key="3">
    <source>
        <dbReference type="Proteomes" id="UP000053477"/>
    </source>
</evidence>
<keyword evidence="3" id="KW-1185">Reference proteome</keyword>
<evidence type="ECO:0000313" key="2">
    <source>
        <dbReference type="EMBL" id="KLO09386.1"/>
    </source>
</evidence>
<dbReference type="InParanoid" id="A0A0H2RX45"/>
<feature type="compositionally biased region" description="Basic residues" evidence="1">
    <location>
        <begin position="453"/>
        <end position="473"/>
    </location>
</feature>
<accession>A0A0H2RX45</accession>
<feature type="region of interest" description="Disordered" evidence="1">
    <location>
        <begin position="441"/>
        <end position="473"/>
    </location>
</feature>
<organism evidence="2 3">
    <name type="scientific">Schizopora paradoxa</name>
    <dbReference type="NCBI Taxonomy" id="27342"/>
    <lineage>
        <taxon>Eukaryota</taxon>
        <taxon>Fungi</taxon>
        <taxon>Dikarya</taxon>
        <taxon>Basidiomycota</taxon>
        <taxon>Agaricomycotina</taxon>
        <taxon>Agaricomycetes</taxon>
        <taxon>Hymenochaetales</taxon>
        <taxon>Schizoporaceae</taxon>
        <taxon>Schizopora</taxon>
    </lineage>
</organism>
<gene>
    <name evidence="2" type="ORF">SCHPADRAFT_567375</name>
</gene>
<dbReference type="Proteomes" id="UP000053477">
    <property type="component" value="Unassembled WGS sequence"/>
</dbReference>
<evidence type="ECO:0000256" key="1">
    <source>
        <dbReference type="SAM" id="MobiDB-lite"/>
    </source>
</evidence>
<feature type="compositionally biased region" description="Polar residues" evidence="1">
    <location>
        <begin position="1"/>
        <end position="18"/>
    </location>
</feature>
<proteinExistence type="predicted"/>
<dbReference type="AlphaFoldDB" id="A0A0H2RX45"/>